<protein>
    <submittedName>
        <fullName evidence="1">Uncharacterized protein</fullName>
    </submittedName>
</protein>
<evidence type="ECO:0000313" key="1">
    <source>
        <dbReference type="EMBL" id="KAF9459192.1"/>
    </source>
</evidence>
<evidence type="ECO:0000313" key="2">
    <source>
        <dbReference type="Proteomes" id="UP000807353"/>
    </source>
</evidence>
<proteinExistence type="predicted"/>
<gene>
    <name evidence="1" type="ORF">BDZ94DRAFT_1057810</name>
</gene>
<dbReference type="Proteomes" id="UP000807353">
    <property type="component" value="Unassembled WGS sequence"/>
</dbReference>
<dbReference type="EMBL" id="MU150322">
    <property type="protein sequence ID" value="KAF9459192.1"/>
    <property type="molecule type" value="Genomic_DNA"/>
</dbReference>
<comment type="caution">
    <text evidence="1">The sequence shown here is derived from an EMBL/GenBank/DDBJ whole genome shotgun (WGS) entry which is preliminary data.</text>
</comment>
<dbReference type="AlphaFoldDB" id="A0A9P5XZ18"/>
<accession>A0A9P5XZ18</accession>
<keyword evidence="2" id="KW-1185">Reference proteome</keyword>
<name>A0A9P5XZ18_9AGAR</name>
<organism evidence="1 2">
    <name type="scientific">Collybia nuda</name>
    <dbReference type="NCBI Taxonomy" id="64659"/>
    <lineage>
        <taxon>Eukaryota</taxon>
        <taxon>Fungi</taxon>
        <taxon>Dikarya</taxon>
        <taxon>Basidiomycota</taxon>
        <taxon>Agaricomycotina</taxon>
        <taxon>Agaricomycetes</taxon>
        <taxon>Agaricomycetidae</taxon>
        <taxon>Agaricales</taxon>
        <taxon>Tricholomatineae</taxon>
        <taxon>Clitocybaceae</taxon>
        <taxon>Collybia</taxon>
    </lineage>
</organism>
<sequence>MGIYSPSRRPRPSEWYHTTQNHLGHSFGKAHINFSESILKPYAIFLKNVFSSAVHEERALNLSEPMLSPKPNDATDHIWQTPDPVTEGLNHSLFAQNFEAPSNTYNDTFENLIPCPSPLGFDLSPNPLSISSGTIPFISTTIPDSLIDPILLNTTNIFETPPTVPSPLTAPALPLESRLLGINSSPVVHQTYSASPIQCSTATLFSVEPESQVQVPSHITSNVFGSLVKNLLSHLAHLPPPSC</sequence>
<reference evidence="1" key="1">
    <citation type="submission" date="2020-11" db="EMBL/GenBank/DDBJ databases">
        <authorList>
            <consortium name="DOE Joint Genome Institute"/>
            <person name="Ahrendt S."/>
            <person name="Riley R."/>
            <person name="Andreopoulos W."/>
            <person name="Labutti K."/>
            <person name="Pangilinan J."/>
            <person name="Ruiz-Duenas F.J."/>
            <person name="Barrasa J.M."/>
            <person name="Sanchez-Garcia M."/>
            <person name="Camarero S."/>
            <person name="Miyauchi S."/>
            <person name="Serrano A."/>
            <person name="Linde D."/>
            <person name="Babiker R."/>
            <person name="Drula E."/>
            <person name="Ayuso-Fernandez I."/>
            <person name="Pacheco R."/>
            <person name="Padilla G."/>
            <person name="Ferreira P."/>
            <person name="Barriuso J."/>
            <person name="Kellner H."/>
            <person name="Castanera R."/>
            <person name="Alfaro M."/>
            <person name="Ramirez L."/>
            <person name="Pisabarro A.G."/>
            <person name="Kuo A."/>
            <person name="Tritt A."/>
            <person name="Lipzen A."/>
            <person name="He G."/>
            <person name="Yan M."/>
            <person name="Ng V."/>
            <person name="Cullen D."/>
            <person name="Martin F."/>
            <person name="Rosso M.-N."/>
            <person name="Henrissat B."/>
            <person name="Hibbett D."/>
            <person name="Martinez A.T."/>
            <person name="Grigoriev I.V."/>
        </authorList>
    </citation>
    <scope>NUCLEOTIDE SEQUENCE</scope>
    <source>
        <strain evidence="1">CBS 247.69</strain>
    </source>
</reference>